<dbReference type="Pfam" id="PF00931">
    <property type="entry name" value="NB-ARC"/>
    <property type="match status" value="1"/>
</dbReference>
<dbReference type="Gene3D" id="1.20.5.4130">
    <property type="match status" value="1"/>
</dbReference>
<evidence type="ECO:0000256" key="2">
    <source>
        <dbReference type="ARBA" id="ARBA00022614"/>
    </source>
</evidence>
<dbReference type="GO" id="GO:0042742">
    <property type="term" value="P:defense response to bacterium"/>
    <property type="evidence" value="ECO:0007669"/>
    <property type="project" value="UniProtKB-ARBA"/>
</dbReference>
<dbReference type="InterPro" id="IPR058922">
    <property type="entry name" value="WHD_DRP"/>
</dbReference>
<protein>
    <submittedName>
        <fullName evidence="11">Uncharacterized protein</fullName>
    </submittedName>
</protein>
<dbReference type="FunFam" id="1.10.10.10:FF:000322">
    <property type="entry name" value="Probable disease resistance protein At1g63360"/>
    <property type="match status" value="1"/>
</dbReference>
<evidence type="ECO:0000259" key="10">
    <source>
        <dbReference type="Pfam" id="PF23598"/>
    </source>
</evidence>
<dbReference type="PANTHER" id="PTHR23155">
    <property type="entry name" value="DISEASE RESISTANCE PROTEIN RP"/>
    <property type="match status" value="1"/>
</dbReference>
<dbReference type="SUPFAM" id="SSF52058">
    <property type="entry name" value="L domain-like"/>
    <property type="match status" value="1"/>
</dbReference>
<feature type="domain" description="Disease resistance R13L4/SHOC-2-like LRR" evidence="10">
    <location>
        <begin position="547"/>
        <end position="903"/>
    </location>
</feature>
<comment type="caution">
    <text evidence="11">The sequence shown here is derived from an EMBL/GenBank/DDBJ whole genome shotgun (WGS) entry which is preliminary data.</text>
</comment>
<dbReference type="Gene3D" id="3.80.10.10">
    <property type="entry name" value="Ribonuclease Inhibitor"/>
    <property type="match status" value="1"/>
</dbReference>
<evidence type="ECO:0000259" key="7">
    <source>
        <dbReference type="Pfam" id="PF00931"/>
    </source>
</evidence>
<organism evidence="11 12">
    <name type="scientific">Lolium multiflorum</name>
    <name type="common">Italian ryegrass</name>
    <name type="synonym">Lolium perenne subsp. multiflorum</name>
    <dbReference type="NCBI Taxonomy" id="4521"/>
    <lineage>
        <taxon>Eukaryota</taxon>
        <taxon>Viridiplantae</taxon>
        <taxon>Streptophyta</taxon>
        <taxon>Embryophyta</taxon>
        <taxon>Tracheophyta</taxon>
        <taxon>Spermatophyta</taxon>
        <taxon>Magnoliopsida</taxon>
        <taxon>Liliopsida</taxon>
        <taxon>Poales</taxon>
        <taxon>Poaceae</taxon>
        <taxon>BOP clade</taxon>
        <taxon>Pooideae</taxon>
        <taxon>Poodae</taxon>
        <taxon>Poeae</taxon>
        <taxon>Poeae Chloroplast Group 2 (Poeae type)</taxon>
        <taxon>Loliodinae</taxon>
        <taxon>Loliinae</taxon>
        <taxon>Lolium</taxon>
    </lineage>
</organism>
<keyword evidence="2" id="KW-0433">Leucine-rich repeat</keyword>
<evidence type="ECO:0000256" key="4">
    <source>
        <dbReference type="ARBA" id="ARBA00022741"/>
    </source>
</evidence>
<keyword evidence="3" id="KW-0677">Repeat</keyword>
<keyword evidence="5" id="KW-0611">Plant defense</keyword>
<dbReference type="PRINTS" id="PR00364">
    <property type="entry name" value="DISEASERSIST"/>
</dbReference>
<evidence type="ECO:0000256" key="5">
    <source>
        <dbReference type="ARBA" id="ARBA00022821"/>
    </source>
</evidence>
<dbReference type="Gene3D" id="3.40.50.300">
    <property type="entry name" value="P-loop containing nucleotide triphosphate hydrolases"/>
    <property type="match status" value="1"/>
</dbReference>
<evidence type="ECO:0000313" key="11">
    <source>
        <dbReference type="EMBL" id="KAK1609428.1"/>
    </source>
</evidence>
<sequence length="914" mass="102707">MALSTIAVSASTGMMNSLLGKLTTLMGDEYQKLKGVRNKVVSLHEEFSSMNALLVKLAGMDELDVQAKVWRDQVREMSYDIEDCIDDFMHDLEVKGATTGFLKKTAERFKKLKVRHQIANKINGIEARVLQLHERRIRYKLDEYNPTTSIVHIDPRALAIFADAAGLVGINTPRDELIELLMDQGQELKVASIVGFGGLGKTTLANEVCREIKGKFTCHAFVSVSLKPDIPRLLQNLLLKLTREQSSPSSSLDDVITNIREYLLNKRYFIIIDDLWDTLAWDIIKCAFPENNHGSRVLTTTRIYSVAAACCSKSRGCVFKMKSLNEHDSRRMFFSRIFGSEDSCPTELVDVSMDILKKCGGLPLAIISISSLLADQPKTTFEYVRKSLGCMFDGNPTLDQMRQILELSFRNLPNHLKTCLLYLGMYPEDHVIWTFDLLRQWIAEVFVRPTPGLDAEDVAISYFNELINRSMIQPVDTADGGEVLSCRVHDIMLDLIRSKIEEENFISVLSDPDAVLGMHRNIRRASFQSSGEECRVTSAMVNGSLSKVRSVYAFGGVSCQSLMLLKYVRVLHLDIGFGRNDVLDLTGIYRLFLLRCLKVVGRMRIELPSQIGELQQLETLDLRTSDSKFPPDIVSLPLLLHLIVYGETVFPDGIGRLRLLRTLWTFDIGTNSVENIEGLGEMTSLRDFAFQWTGEELVEGARRMDVLRSSLQRISGSLKILRMNPLGWGLDGWTTFSPPPIHLREMRMWGCVFSTIPNWFGHLSDLQSLRFSVRAAGFKDDGVALLARLPSLVYLHMDSEEPLEERVCIPGSGMAFQALKEFRLDCLAPLLTFEPGAMPVLKKLYLQLILSSWESDGSREGPVDGIEHLPAGLRNITLNIYGGCDDDKNAVKSSLKNAFEKHHPSAALDIRCST</sequence>
<dbReference type="Pfam" id="PF18052">
    <property type="entry name" value="Rx_N"/>
    <property type="match status" value="1"/>
</dbReference>
<keyword evidence="6" id="KW-0175">Coiled coil</keyword>
<dbReference type="InterPro" id="IPR055414">
    <property type="entry name" value="LRR_R13L4/SHOC2-like"/>
</dbReference>
<dbReference type="AlphaFoldDB" id="A0AAD8QUU8"/>
<feature type="domain" description="Disease resistance N-terminal" evidence="8">
    <location>
        <begin position="14"/>
        <end position="96"/>
    </location>
</feature>
<dbReference type="InterPro" id="IPR036388">
    <property type="entry name" value="WH-like_DNA-bd_sf"/>
</dbReference>
<name>A0AAD8QUU8_LOLMU</name>
<dbReference type="InterPro" id="IPR038005">
    <property type="entry name" value="RX-like_CC"/>
</dbReference>
<dbReference type="SUPFAM" id="SSF52540">
    <property type="entry name" value="P-loop containing nucleoside triphosphate hydrolases"/>
    <property type="match status" value="1"/>
</dbReference>
<dbReference type="Pfam" id="PF23598">
    <property type="entry name" value="LRR_14"/>
    <property type="match status" value="1"/>
</dbReference>
<gene>
    <name evidence="11" type="ORF">QYE76_033101</name>
</gene>
<dbReference type="InterPro" id="IPR041118">
    <property type="entry name" value="Rx_N"/>
</dbReference>
<dbReference type="Gene3D" id="1.10.10.10">
    <property type="entry name" value="Winged helix-like DNA-binding domain superfamily/Winged helix DNA-binding domain"/>
    <property type="match status" value="1"/>
</dbReference>
<dbReference type="InterPro" id="IPR002182">
    <property type="entry name" value="NB-ARC"/>
</dbReference>
<dbReference type="GO" id="GO:0002758">
    <property type="term" value="P:innate immune response-activating signaling pathway"/>
    <property type="evidence" value="ECO:0007669"/>
    <property type="project" value="UniProtKB-ARBA"/>
</dbReference>
<dbReference type="InterPro" id="IPR044974">
    <property type="entry name" value="Disease_R_plants"/>
</dbReference>
<dbReference type="GO" id="GO:0009626">
    <property type="term" value="P:plant-type hypersensitive response"/>
    <property type="evidence" value="ECO:0007669"/>
    <property type="project" value="UniProtKB-ARBA"/>
</dbReference>
<evidence type="ECO:0000313" key="12">
    <source>
        <dbReference type="Proteomes" id="UP001231189"/>
    </source>
</evidence>
<dbReference type="CDD" id="cd14798">
    <property type="entry name" value="RX-CC_like"/>
    <property type="match status" value="1"/>
</dbReference>
<evidence type="ECO:0000256" key="3">
    <source>
        <dbReference type="ARBA" id="ARBA00022737"/>
    </source>
</evidence>
<proteinExistence type="inferred from homology"/>
<dbReference type="Proteomes" id="UP001231189">
    <property type="component" value="Unassembled WGS sequence"/>
</dbReference>
<accession>A0AAD8QUU8</accession>
<evidence type="ECO:0000259" key="9">
    <source>
        <dbReference type="Pfam" id="PF23559"/>
    </source>
</evidence>
<evidence type="ECO:0000256" key="1">
    <source>
        <dbReference type="ARBA" id="ARBA00008894"/>
    </source>
</evidence>
<keyword evidence="4" id="KW-0547">Nucleotide-binding</keyword>
<dbReference type="InterPro" id="IPR032675">
    <property type="entry name" value="LRR_dom_sf"/>
</dbReference>
<evidence type="ECO:0000259" key="8">
    <source>
        <dbReference type="Pfam" id="PF18052"/>
    </source>
</evidence>
<reference evidence="11" key="1">
    <citation type="submission" date="2023-07" db="EMBL/GenBank/DDBJ databases">
        <title>A chromosome-level genome assembly of Lolium multiflorum.</title>
        <authorList>
            <person name="Chen Y."/>
            <person name="Copetti D."/>
            <person name="Kolliker R."/>
            <person name="Studer B."/>
        </authorList>
    </citation>
    <scope>NUCLEOTIDE SEQUENCE</scope>
    <source>
        <strain evidence="11">02402/16</strain>
        <tissue evidence="11">Leaf</tissue>
    </source>
</reference>
<dbReference type="Pfam" id="PF23559">
    <property type="entry name" value="WHD_DRP"/>
    <property type="match status" value="1"/>
</dbReference>
<evidence type="ECO:0000256" key="6">
    <source>
        <dbReference type="ARBA" id="ARBA00023054"/>
    </source>
</evidence>
<dbReference type="EMBL" id="JAUUTY010000007">
    <property type="protein sequence ID" value="KAK1609428.1"/>
    <property type="molecule type" value="Genomic_DNA"/>
</dbReference>
<dbReference type="InterPro" id="IPR027417">
    <property type="entry name" value="P-loop_NTPase"/>
</dbReference>
<dbReference type="PANTHER" id="PTHR23155:SF906">
    <property type="entry name" value="OS08G0205100 PROTEIN"/>
    <property type="match status" value="1"/>
</dbReference>
<feature type="domain" description="Disease resistance protein winged helix" evidence="9">
    <location>
        <begin position="425"/>
        <end position="496"/>
    </location>
</feature>
<feature type="domain" description="NB-ARC" evidence="7">
    <location>
        <begin position="173"/>
        <end position="338"/>
    </location>
</feature>
<dbReference type="GO" id="GO:0043531">
    <property type="term" value="F:ADP binding"/>
    <property type="evidence" value="ECO:0007669"/>
    <property type="project" value="InterPro"/>
</dbReference>
<keyword evidence="12" id="KW-1185">Reference proteome</keyword>
<comment type="similarity">
    <text evidence="1">Belongs to the disease resistance NB-LRR family.</text>
</comment>